<keyword evidence="2" id="KW-1185">Reference proteome</keyword>
<dbReference type="RefSeq" id="WP_041474061.1">
    <property type="nucleotide sequence ID" value="NZ_CP023567.1"/>
</dbReference>
<evidence type="ECO:0000313" key="2">
    <source>
        <dbReference type="Proteomes" id="UP001058553"/>
    </source>
</evidence>
<evidence type="ECO:0000313" key="1">
    <source>
        <dbReference type="EMBL" id="UWS33447.1"/>
    </source>
</evidence>
<name>A0ABY5X8B1_ERWPY</name>
<organism evidence="1 2">
    <name type="scientific">Erwinia pyrifoliae</name>
    <dbReference type="NCBI Taxonomy" id="79967"/>
    <lineage>
        <taxon>Bacteria</taxon>
        <taxon>Pseudomonadati</taxon>
        <taxon>Pseudomonadota</taxon>
        <taxon>Gammaproteobacteria</taxon>
        <taxon>Enterobacterales</taxon>
        <taxon>Erwiniaceae</taxon>
        <taxon>Erwinia</taxon>
    </lineage>
</organism>
<sequence>MKITILDRVSLYLYNKAGRTISSDKANKILDQIQEVVNNPKKMERMMNNKTIRQALLNKRSKTNSVELKNKISELITIKNHEHKVISLLQRIYAEETISYRG</sequence>
<dbReference type="GeneID" id="92235437"/>
<reference evidence="1" key="1">
    <citation type="submission" date="2022-07" db="EMBL/GenBank/DDBJ databases">
        <title>Genetic diversity of Erwinia pyrifoliae.</title>
        <authorList>
            <person name="Park D.S."/>
            <person name="Ham H."/>
        </authorList>
    </citation>
    <scope>NUCLEOTIDE SEQUENCE</scope>
    <source>
        <strain evidence="1">CP201486</strain>
    </source>
</reference>
<accession>A0ABY5X8B1</accession>
<protein>
    <submittedName>
        <fullName evidence="1">Uncharacterized protein</fullName>
    </submittedName>
</protein>
<dbReference type="Proteomes" id="UP001058553">
    <property type="component" value="Chromosome"/>
</dbReference>
<gene>
    <name evidence="1" type="ORF">NYP84_18040</name>
</gene>
<proteinExistence type="predicted"/>
<dbReference type="EMBL" id="CP103445">
    <property type="protein sequence ID" value="UWS33447.1"/>
    <property type="molecule type" value="Genomic_DNA"/>
</dbReference>